<protein>
    <submittedName>
        <fullName evidence="2">MBL fold metallo-hydrolase</fullName>
    </submittedName>
</protein>
<accession>A0ABU6JR42</accession>
<dbReference type="RefSeq" id="WP_327617784.1">
    <property type="nucleotide sequence ID" value="NZ_JAYWTM010000006.1"/>
</dbReference>
<reference evidence="2 3" key="1">
    <citation type="journal article" date="2017" name="Int. J. Syst. Evol. Microbiol.">
        <title>Brenneria populi subsp. brevivirga subsp. nov. isolated from symptomatic bark of Populus x euramericana canker, and description of Brenneria populi subsp. populi subsp. nov.</title>
        <authorList>
            <person name="Zheng M.H."/>
            <person name="Piao C.G."/>
            <person name="Xue H."/>
            <person name="Guo M.W."/>
            <person name="Li Y."/>
        </authorList>
    </citation>
    <scope>NUCLEOTIDE SEQUENCE [LARGE SCALE GENOMIC DNA]</scope>
    <source>
        <strain evidence="2 3">D9-5</strain>
    </source>
</reference>
<feature type="domain" description="Metallo-beta-lactamase" evidence="1">
    <location>
        <begin position="21"/>
        <end position="214"/>
    </location>
</feature>
<dbReference type="InterPro" id="IPR036866">
    <property type="entry name" value="RibonucZ/Hydroxyglut_hydro"/>
</dbReference>
<sequence length="256" mass="28072">MGHKFRLDVIGCGDAYDGRHANASITIGENGYRLLIDCGPTVPAALFNAGLDPESLDAIYLTHAHPDHCLGLTTLLNWMDARRRKRPLTLIAQRAQWAVIEPLIRFAHWPAPAPGFVISRQDTESTSAIGPWTIRTSPTRHAVANLSLHITTCGGHQLFYSGDGLLSPEGKALASQSDWVFLECEMLARHPSHGSWQDIALLPRKPGSRWRLYHIAPELRAALRDNISTVGGLSLAEDGETLDVAAEETVGDFEQE</sequence>
<evidence type="ECO:0000313" key="2">
    <source>
        <dbReference type="EMBL" id="MEC5342771.1"/>
    </source>
</evidence>
<name>A0ABU6JR42_9GAMM</name>
<proteinExistence type="predicted"/>
<dbReference type="InterPro" id="IPR001279">
    <property type="entry name" value="Metallo-B-lactamas"/>
</dbReference>
<dbReference type="PANTHER" id="PTHR46018">
    <property type="entry name" value="ZINC PHOSPHODIESTERASE ELAC PROTEIN 1"/>
    <property type="match status" value="1"/>
</dbReference>
<comment type="caution">
    <text evidence="2">The sequence shown here is derived from an EMBL/GenBank/DDBJ whole genome shotgun (WGS) entry which is preliminary data.</text>
</comment>
<keyword evidence="3" id="KW-1185">Reference proteome</keyword>
<dbReference type="EMBL" id="JAYWTM010000006">
    <property type="protein sequence ID" value="MEC5342771.1"/>
    <property type="molecule type" value="Genomic_DNA"/>
</dbReference>
<gene>
    <name evidence="2" type="ORF">VSX58_09150</name>
</gene>
<dbReference type="PANTHER" id="PTHR46018:SF4">
    <property type="entry name" value="METALLO-HYDROLASE YHFI-RELATED"/>
    <property type="match status" value="1"/>
</dbReference>
<dbReference type="Pfam" id="PF23023">
    <property type="entry name" value="Anti-Pycsar_Apyc1"/>
    <property type="match status" value="1"/>
</dbReference>
<evidence type="ECO:0000313" key="3">
    <source>
        <dbReference type="Proteomes" id="UP001309705"/>
    </source>
</evidence>
<dbReference type="Gene3D" id="3.60.15.10">
    <property type="entry name" value="Ribonuclease Z/Hydroxyacylglutathione hydrolase-like"/>
    <property type="match status" value="1"/>
</dbReference>
<dbReference type="Proteomes" id="UP001309705">
    <property type="component" value="Unassembled WGS sequence"/>
</dbReference>
<dbReference type="SUPFAM" id="SSF56281">
    <property type="entry name" value="Metallo-hydrolase/oxidoreductase"/>
    <property type="match status" value="1"/>
</dbReference>
<organism evidence="2 3">
    <name type="scientific">Brenneria populi</name>
    <dbReference type="NCBI Taxonomy" id="1505588"/>
    <lineage>
        <taxon>Bacteria</taxon>
        <taxon>Pseudomonadati</taxon>
        <taxon>Pseudomonadota</taxon>
        <taxon>Gammaproteobacteria</taxon>
        <taxon>Enterobacterales</taxon>
        <taxon>Pectobacteriaceae</taxon>
        <taxon>Brenneria</taxon>
    </lineage>
</organism>
<dbReference type="SMART" id="SM00849">
    <property type="entry name" value="Lactamase_B"/>
    <property type="match status" value="1"/>
</dbReference>
<evidence type="ECO:0000259" key="1">
    <source>
        <dbReference type="SMART" id="SM00849"/>
    </source>
</evidence>